<evidence type="ECO:0008006" key="3">
    <source>
        <dbReference type="Google" id="ProtNLM"/>
    </source>
</evidence>
<accession>A0ABY7E5W3</accession>
<sequence>MDLFIRKMKISIYVLGFALFKLDIYTKGQSLYISNNETSWAKVNCNLAIPNLTFTEFGLLPKHVQNITNDDLKKGCNKINADSILVKAKDLSECRWKTGCDTIAVRRFNDETIECQCGNSSDLQHEHECTSRCGSGDEYPCGDSGKAHFAIYTVENVRRMTMMLIEVVLNFVQMDPRSLFGGNAIKSSTGDLKFYAAIDLQQE</sequence>
<reference evidence="1" key="1">
    <citation type="submission" date="2022-11" db="EMBL/GenBank/DDBJ databases">
        <title>Centuries of genome instability and evolution in soft-shell clam transmissible cancer (bioRxiv).</title>
        <authorList>
            <person name="Hart S.F.M."/>
            <person name="Yonemitsu M.A."/>
            <person name="Giersch R.M."/>
            <person name="Beal B.F."/>
            <person name="Arriagada G."/>
            <person name="Davis B.W."/>
            <person name="Ostrander E.A."/>
            <person name="Goff S.P."/>
            <person name="Metzger M.J."/>
        </authorList>
    </citation>
    <scope>NUCLEOTIDE SEQUENCE</scope>
    <source>
        <strain evidence="1">MELC-2E11</strain>
        <tissue evidence="1">Siphon/mantle</tissue>
    </source>
</reference>
<dbReference type="EMBL" id="CP111016">
    <property type="protein sequence ID" value="WAR04330.1"/>
    <property type="molecule type" value="Genomic_DNA"/>
</dbReference>
<evidence type="ECO:0000313" key="2">
    <source>
        <dbReference type="Proteomes" id="UP001164746"/>
    </source>
</evidence>
<proteinExistence type="predicted"/>
<protein>
    <recommendedName>
        <fullName evidence="3">WSC domain-containing protein</fullName>
    </recommendedName>
</protein>
<evidence type="ECO:0000313" key="1">
    <source>
        <dbReference type="EMBL" id="WAR04330.1"/>
    </source>
</evidence>
<name>A0ABY7E5W3_MYAAR</name>
<keyword evidence="2" id="KW-1185">Reference proteome</keyword>
<gene>
    <name evidence="1" type="ORF">MAR_019699</name>
</gene>
<organism evidence="1 2">
    <name type="scientific">Mya arenaria</name>
    <name type="common">Soft-shell clam</name>
    <dbReference type="NCBI Taxonomy" id="6604"/>
    <lineage>
        <taxon>Eukaryota</taxon>
        <taxon>Metazoa</taxon>
        <taxon>Spiralia</taxon>
        <taxon>Lophotrochozoa</taxon>
        <taxon>Mollusca</taxon>
        <taxon>Bivalvia</taxon>
        <taxon>Autobranchia</taxon>
        <taxon>Heteroconchia</taxon>
        <taxon>Euheterodonta</taxon>
        <taxon>Imparidentia</taxon>
        <taxon>Neoheterodontei</taxon>
        <taxon>Myida</taxon>
        <taxon>Myoidea</taxon>
        <taxon>Myidae</taxon>
        <taxon>Mya</taxon>
    </lineage>
</organism>
<dbReference type="Proteomes" id="UP001164746">
    <property type="component" value="Chromosome 5"/>
</dbReference>